<dbReference type="SUPFAM" id="SSF47413">
    <property type="entry name" value="lambda repressor-like DNA-binding domains"/>
    <property type="match status" value="1"/>
</dbReference>
<evidence type="ECO:0000313" key="2">
    <source>
        <dbReference type="EMBL" id="KRM74558.1"/>
    </source>
</evidence>
<feature type="domain" description="HTH cro/C1-type" evidence="1">
    <location>
        <begin position="15"/>
        <end position="71"/>
    </location>
</feature>
<dbReference type="InterPro" id="IPR010982">
    <property type="entry name" value="Lambda_DNA-bd_dom_sf"/>
</dbReference>
<dbReference type="Proteomes" id="UP000051845">
    <property type="component" value="Unassembled WGS sequence"/>
</dbReference>
<sequence>MVTKSNHDYYVYNDLAGILKQRHYSISALSKNTGISRPAISQLVHDPQQNITLRNAMLIAQELSVPIFEALELRSVYAKDEEAKFTIDNLKQLNDLVSEFGISLDFEFYSWRKSVNVYTKYATQRSVYLSGNFRISGGQ</sequence>
<dbReference type="EMBL" id="AYYR01000074">
    <property type="protein sequence ID" value="KRM74558.1"/>
    <property type="molecule type" value="Genomic_DNA"/>
</dbReference>
<evidence type="ECO:0000259" key="1">
    <source>
        <dbReference type="PROSITE" id="PS50943"/>
    </source>
</evidence>
<protein>
    <recommendedName>
        <fullName evidence="1">HTH cro/C1-type domain-containing protein</fullName>
    </recommendedName>
</protein>
<dbReference type="Gene3D" id="1.10.260.40">
    <property type="entry name" value="lambda repressor-like DNA-binding domains"/>
    <property type="match status" value="1"/>
</dbReference>
<dbReference type="PATRIC" id="fig|1423733.4.peg.3342"/>
<dbReference type="PROSITE" id="PS50943">
    <property type="entry name" value="HTH_CROC1"/>
    <property type="match status" value="1"/>
</dbReference>
<accession>A0A0R2B511</accession>
<dbReference type="CDD" id="cd00093">
    <property type="entry name" value="HTH_XRE"/>
    <property type="match status" value="1"/>
</dbReference>
<dbReference type="Pfam" id="PF13443">
    <property type="entry name" value="HTH_26"/>
    <property type="match status" value="1"/>
</dbReference>
<name>A0A0R2B511_SECCO</name>
<gene>
    <name evidence="2" type="ORF">FC82_GL003217</name>
</gene>
<proteinExistence type="predicted"/>
<dbReference type="InterPro" id="IPR001387">
    <property type="entry name" value="Cro/C1-type_HTH"/>
</dbReference>
<dbReference type="STRING" id="33960.TY91_06460"/>
<evidence type="ECO:0000313" key="3">
    <source>
        <dbReference type="Proteomes" id="UP000051845"/>
    </source>
</evidence>
<dbReference type="GO" id="GO:0003677">
    <property type="term" value="F:DNA binding"/>
    <property type="evidence" value="ECO:0007669"/>
    <property type="project" value="InterPro"/>
</dbReference>
<comment type="caution">
    <text evidence="2">The sequence shown here is derived from an EMBL/GenBank/DDBJ whole genome shotgun (WGS) entry which is preliminary data.</text>
</comment>
<dbReference type="AlphaFoldDB" id="A0A0R2B511"/>
<organism evidence="2 3">
    <name type="scientific">Secundilactobacillus collinoides DSM 20515 = JCM 1123</name>
    <dbReference type="NCBI Taxonomy" id="1423733"/>
    <lineage>
        <taxon>Bacteria</taxon>
        <taxon>Bacillati</taxon>
        <taxon>Bacillota</taxon>
        <taxon>Bacilli</taxon>
        <taxon>Lactobacillales</taxon>
        <taxon>Lactobacillaceae</taxon>
        <taxon>Secundilactobacillus</taxon>
    </lineage>
</organism>
<dbReference type="RefSeq" id="WP_056997105.1">
    <property type="nucleotide sequence ID" value="NZ_AYYR01000074.1"/>
</dbReference>
<reference evidence="2 3" key="1">
    <citation type="journal article" date="2015" name="Genome Announc.">
        <title>Expanding the biotechnology potential of lactobacilli through comparative genomics of 213 strains and associated genera.</title>
        <authorList>
            <person name="Sun Z."/>
            <person name="Harris H.M."/>
            <person name="McCann A."/>
            <person name="Guo C."/>
            <person name="Argimon S."/>
            <person name="Zhang W."/>
            <person name="Yang X."/>
            <person name="Jeffery I.B."/>
            <person name="Cooney J.C."/>
            <person name="Kagawa T.F."/>
            <person name="Liu W."/>
            <person name="Song Y."/>
            <person name="Salvetti E."/>
            <person name="Wrobel A."/>
            <person name="Rasinkangas P."/>
            <person name="Parkhill J."/>
            <person name="Rea M.C."/>
            <person name="O'Sullivan O."/>
            <person name="Ritari J."/>
            <person name="Douillard F.P."/>
            <person name="Paul Ross R."/>
            <person name="Yang R."/>
            <person name="Briner A.E."/>
            <person name="Felis G.E."/>
            <person name="de Vos W.M."/>
            <person name="Barrangou R."/>
            <person name="Klaenhammer T.R."/>
            <person name="Caufield P.W."/>
            <person name="Cui Y."/>
            <person name="Zhang H."/>
            <person name="O'Toole P.W."/>
        </authorList>
    </citation>
    <scope>NUCLEOTIDE SEQUENCE [LARGE SCALE GENOMIC DNA]</scope>
    <source>
        <strain evidence="2 3">DSM 20515</strain>
    </source>
</reference>